<sequence>MVTAIGWALLNFLWKGALIGAVAVVLLRLLPTAACRQRYLMLCLAQLSCLASVLLEAGLSIAMTTASTGAGHGLAGMIGSQPFSIFLTSAMPWLVACWSVGVIAMGARLASGLYWSRNIAVQTGAAPTRWQGCASSLAICCGIRRPVLLRVAHGNHGPLTTGWWRPVIIVPGAIFLNMPPQMLEALLAHEIAHIKRLDYLINLLQNAIEALLFFHPVVWWLSRHIRMERELIADDLAGTLTGEPRQLALALERLSQCQTRDNTVGVSLQAASGELLERVKRLARPSTRIPPTVMISTVPAVMLALTMAAALAAGLQFVPATPSSMAATRAASEHRQAGTLTDAVQEGEASMLGRLLESNHVAVLDSHSGRVLLRKDADAVVPIASLTKLVTAMVVLDAKPDLDRLVRIEQQHVSALRQVSSSLPQGARVSLRTLMQLALASSDNRAAYALAQSYPGGLPAFRRAASAKLTELGLAHTTLDDPTGLSPRNTSTALELAAIAGAAAGYPDIARYTTAPAGAITIAGQRVTYRNTNQLVGQKGWDIALSKTGFTAAAGRCLIMRLKSPQQDVTLVLLDGARPDAMERDARSIRRLLPAIPQQQQQQNG</sequence>
<dbReference type="Pfam" id="PF00768">
    <property type="entry name" value="Peptidase_S11"/>
    <property type="match status" value="1"/>
</dbReference>
<dbReference type="Gene3D" id="3.40.710.10">
    <property type="entry name" value="DD-peptidase/beta-lactamase superfamily"/>
    <property type="match status" value="1"/>
</dbReference>
<comment type="similarity">
    <text evidence="1 7">Belongs to the peptidase S11 family.</text>
</comment>
<evidence type="ECO:0000256" key="6">
    <source>
        <dbReference type="ARBA" id="ARBA00023316"/>
    </source>
</evidence>
<dbReference type="PRINTS" id="PR00725">
    <property type="entry name" value="DADACBPTASE1"/>
</dbReference>
<feature type="transmembrane region" description="Helical" evidence="8">
    <location>
        <begin position="83"/>
        <end position="107"/>
    </location>
</feature>
<keyword evidence="12" id="KW-1185">Reference proteome</keyword>
<feature type="transmembrane region" description="Helical" evidence="8">
    <location>
        <begin position="6"/>
        <end position="27"/>
    </location>
</feature>
<dbReference type="RefSeq" id="WP_166758094.1">
    <property type="nucleotide sequence ID" value="NZ_JAVDSJ010000002.1"/>
</dbReference>
<dbReference type="CDD" id="cd07341">
    <property type="entry name" value="M56_BlaR1_MecR1_like"/>
    <property type="match status" value="1"/>
</dbReference>
<keyword evidence="3 11" id="KW-0378">Hydrolase</keyword>
<dbReference type="InterPro" id="IPR008756">
    <property type="entry name" value="Peptidase_M56"/>
</dbReference>
<comment type="caution">
    <text evidence="11">The sequence shown here is derived from an EMBL/GenBank/DDBJ whole genome shotgun (WGS) entry which is preliminary data.</text>
</comment>
<evidence type="ECO:0000256" key="5">
    <source>
        <dbReference type="ARBA" id="ARBA00022984"/>
    </source>
</evidence>
<feature type="transmembrane region" description="Helical" evidence="8">
    <location>
        <begin position="39"/>
        <end position="63"/>
    </location>
</feature>
<evidence type="ECO:0000256" key="4">
    <source>
        <dbReference type="ARBA" id="ARBA00022960"/>
    </source>
</evidence>
<dbReference type="InterPro" id="IPR001967">
    <property type="entry name" value="Peptidase_S11_N"/>
</dbReference>
<keyword evidence="8" id="KW-1133">Transmembrane helix</keyword>
<proteinExistence type="inferred from homology"/>
<keyword evidence="2" id="KW-0732">Signal</keyword>
<dbReference type="GO" id="GO:0016787">
    <property type="term" value="F:hydrolase activity"/>
    <property type="evidence" value="ECO:0007669"/>
    <property type="project" value="UniProtKB-KW"/>
</dbReference>
<dbReference type="InterPro" id="IPR052173">
    <property type="entry name" value="Beta-lactam_resp_regulator"/>
</dbReference>
<dbReference type="SUPFAM" id="SSF56601">
    <property type="entry name" value="beta-lactamase/transpeptidase-like"/>
    <property type="match status" value="1"/>
</dbReference>
<dbReference type="InterPro" id="IPR012338">
    <property type="entry name" value="Beta-lactam/transpept-like"/>
</dbReference>
<dbReference type="Proteomes" id="UP001260715">
    <property type="component" value="Unassembled WGS sequence"/>
</dbReference>
<reference evidence="11 12" key="1">
    <citation type="submission" date="2023-07" db="EMBL/GenBank/DDBJ databases">
        <title>Sorghum-associated microbial communities from plants grown in Nebraska, USA.</title>
        <authorList>
            <person name="Schachtman D."/>
        </authorList>
    </citation>
    <scope>NUCLEOTIDE SEQUENCE [LARGE SCALE GENOMIC DNA]</scope>
    <source>
        <strain evidence="11 12">596</strain>
    </source>
</reference>
<keyword evidence="6" id="KW-0961">Cell wall biogenesis/degradation</keyword>
<feature type="domain" description="Peptidase M56" evidence="10">
    <location>
        <begin position="89"/>
        <end position="235"/>
    </location>
</feature>
<evidence type="ECO:0000313" key="12">
    <source>
        <dbReference type="Proteomes" id="UP001260715"/>
    </source>
</evidence>
<evidence type="ECO:0000259" key="9">
    <source>
        <dbReference type="Pfam" id="PF00768"/>
    </source>
</evidence>
<evidence type="ECO:0000259" key="10">
    <source>
        <dbReference type="Pfam" id="PF05569"/>
    </source>
</evidence>
<dbReference type="InterPro" id="IPR018044">
    <property type="entry name" value="Peptidase_S11"/>
</dbReference>
<dbReference type="PANTHER" id="PTHR34978:SF3">
    <property type="entry name" value="SLR0241 PROTEIN"/>
    <property type="match status" value="1"/>
</dbReference>
<feature type="transmembrane region" description="Helical" evidence="8">
    <location>
        <begin position="293"/>
        <end position="315"/>
    </location>
</feature>
<evidence type="ECO:0000256" key="8">
    <source>
        <dbReference type="SAM" id="Phobius"/>
    </source>
</evidence>
<organism evidence="11 12">
    <name type="scientific">Herbaspirillum frisingense</name>
    <dbReference type="NCBI Taxonomy" id="92645"/>
    <lineage>
        <taxon>Bacteria</taxon>
        <taxon>Pseudomonadati</taxon>
        <taxon>Pseudomonadota</taxon>
        <taxon>Betaproteobacteria</taxon>
        <taxon>Burkholderiales</taxon>
        <taxon>Oxalobacteraceae</taxon>
        <taxon>Herbaspirillum</taxon>
    </lineage>
</organism>
<keyword evidence="8" id="KW-0812">Transmembrane</keyword>
<dbReference type="Pfam" id="PF05569">
    <property type="entry name" value="Peptidase_M56"/>
    <property type="match status" value="1"/>
</dbReference>
<keyword evidence="5" id="KW-0573">Peptidoglycan synthesis</keyword>
<feature type="domain" description="Peptidase S11 D-alanyl-D-alanine carboxypeptidase A N-terminal" evidence="9">
    <location>
        <begin position="356"/>
        <end position="576"/>
    </location>
</feature>
<dbReference type="PANTHER" id="PTHR34978">
    <property type="entry name" value="POSSIBLE SENSOR-TRANSDUCER PROTEIN BLAR"/>
    <property type="match status" value="1"/>
</dbReference>
<keyword evidence="8" id="KW-0472">Membrane</keyword>
<protein>
    <submittedName>
        <fullName evidence="11">D-alanyl-D-alanine endopeptidase (Penicillin-binding protein 7)</fullName>
        <ecNumber evidence="11">3.4.21.-</ecNumber>
    </submittedName>
</protein>
<dbReference type="EC" id="3.4.21.-" evidence="11"/>
<evidence type="ECO:0000256" key="2">
    <source>
        <dbReference type="ARBA" id="ARBA00022729"/>
    </source>
</evidence>
<accession>A0ABU1PD74</accession>
<evidence type="ECO:0000256" key="7">
    <source>
        <dbReference type="RuleBase" id="RU004016"/>
    </source>
</evidence>
<keyword evidence="4" id="KW-0133">Cell shape</keyword>
<dbReference type="EMBL" id="JAVDSJ010000002">
    <property type="protein sequence ID" value="MDR6583710.1"/>
    <property type="molecule type" value="Genomic_DNA"/>
</dbReference>
<evidence type="ECO:0000256" key="3">
    <source>
        <dbReference type="ARBA" id="ARBA00022801"/>
    </source>
</evidence>
<name>A0ABU1PD74_9BURK</name>
<evidence type="ECO:0000313" key="11">
    <source>
        <dbReference type="EMBL" id="MDR6583710.1"/>
    </source>
</evidence>
<gene>
    <name evidence="11" type="ORF">J2W50_001908</name>
</gene>
<evidence type="ECO:0000256" key="1">
    <source>
        <dbReference type="ARBA" id="ARBA00007164"/>
    </source>
</evidence>